<dbReference type="Pfam" id="PF06541">
    <property type="entry name" value="ABC_trans_CmpB"/>
    <property type="match status" value="2"/>
</dbReference>
<evidence type="ECO:0000313" key="2">
    <source>
        <dbReference type="EMBL" id="MDM8200603.1"/>
    </source>
</evidence>
<feature type="transmembrane region" description="Helical" evidence="1">
    <location>
        <begin position="37"/>
        <end position="58"/>
    </location>
</feature>
<keyword evidence="1" id="KW-0812">Transmembrane</keyword>
<feature type="transmembrane region" description="Helical" evidence="1">
    <location>
        <begin position="303"/>
        <end position="323"/>
    </location>
</feature>
<organism evidence="2 3">
    <name type="scientific">Allofournierella massiliensis</name>
    <dbReference type="NCBI Taxonomy" id="1650663"/>
    <lineage>
        <taxon>Bacteria</taxon>
        <taxon>Bacillati</taxon>
        <taxon>Bacillota</taxon>
        <taxon>Clostridia</taxon>
        <taxon>Eubacteriales</taxon>
        <taxon>Oscillospiraceae</taxon>
        <taxon>Allofournierella</taxon>
    </lineage>
</organism>
<proteinExistence type="predicted"/>
<accession>A0ABT7UQI5</accession>
<comment type="caution">
    <text evidence="2">The sequence shown here is derived from an EMBL/GenBank/DDBJ whole genome shotgun (WGS) entry which is preliminary data.</text>
</comment>
<feature type="transmembrane region" description="Helical" evidence="1">
    <location>
        <begin position="141"/>
        <end position="166"/>
    </location>
</feature>
<feature type="transmembrane region" description="Helical" evidence="1">
    <location>
        <begin position="382"/>
        <end position="403"/>
    </location>
</feature>
<reference evidence="2 3" key="1">
    <citation type="submission" date="2023-06" db="EMBL/GenBank/DDBJ databases">
        <title>Identification and characterization of horizontal gene transfer across gut microbiota members of farm animals based on homology search.</title>
        <authorList>
            <person name="Schwarzerova J."/>
            <person name="Nykrynova M."/>
            <person name="Jureckova K."/>
            <person name="Cejkova D."/>
            <person name="Rychlik I."/>
        </authorList>
    </citation>
    <scope>NUCLEOTIDE SEQUENCE [LARGE SCALE GENOMIC DNA]</scope>
    <source>
        <strain evidence="2 3">ET340</strain>
    </source>
</reference>
<feature type="transmembrane region" description="Helical" evidence="1">
    <location>
        <begin position="108"/>
        <end position="129"/>
    </location>
</feature>
<dbReference type="RefSeq" id="WP_289599349.1">
    <property type="nucleotide sequence ID" value="NZ_JAUDCL010000005.1"/>
</dbReference>
<feature type="transmembrane region" description="Helical" evidence="1">
    <location>
        <begin position="6"/>
        <end position="25"/>
    </location>
</feature>
<dbReference type="InterPro" id="IPR010540">
    <property type="entry name" value="CmpB_TMEM229"/>
</dbReference>
<feature type="transmembrane region" description="Helical" evidence="1">
    <location>
        <begin position="274"/>
        <end position="296"/>
    </location>
</feature>
<feature type="transmembrane region" description="Helical" evidence="1">
    <location>
        <begin position="241"/>
        <end position="262"/>
    </location>
</feature>
<protein>
    <submittedName>
        <fullName evidence="2">ABC transporter permease</fullName>
    </submittedName>
</protein>
<keyword evidence="3" id="KW-1185">Reference proteome</keyword>
<feature type="transmembrane region" description="Helical" evidence="1">
    <location>
        <begin position="64"/>
        <end position="87"/>
    </location>
</feature>
<sequence length="442" mass="49569">MYELSMLFLYFIIYAFLGWCAEVAVTAVKQRRFVNRGVMNGPIVPLYGLMATLAGVFLEPKENNLLVFVLGAVVLCAAVEVVAGVILERQFDRRWWDYSDRPMNLKGYICLESSLIKGVLVALAVRFLTPVLHWGLSFLPAIALQILALVLAVVLAVDALVMVYGVHAVRRRWKMSEPIAEYLQQASETIGDGLTTRTLGWYQGYQKRHLAKAFPNLTRLSAEEEHPAANVFAAGIGFYKLFWLFLIGAFVGDLIETVFVWGTSGVLMSRSSLLYGPFSVVWGLGAAILTVVLRGLMDKSDRYIFVGGALMGGVYEYMCSVVTEKLFGKVFWDYSKIPFNLNGRINLLYCVFWGIAAVIWVKEVYPRISALIEKIPMKVGKVLTWVLVVLLAVDVLLSCMALGRMDQREKGIPATNAVQQFLDEQYPDEYLTQRYQNMKLAG</sequence>
<keyword evidence="1" id="KW-1133">Transmembrane helix</keyword>
<gene>
    <name evidence="2" type="ORF">QUW08_04745</name>
</gene>
<evidence type="ECO:0000313" key="3">
    <source>
        <dbReference type="Proteomes" id="UP001529380"/>
    </source>
</evidence>
<feature type="transmembrane region" description="Helical" evidence="1">
    <location>
        <begin position="343"/>
        <end position="361"/>
    </location>
</feature>
<name>A0ABT7UQI5_9FIRM</name>
<dbReference type="EMBL" id="JAUDCL010000005">
    <property type="protein sequence ID" value="MDM8200603.1"/>
    <property type="molecule type" value="Genomic_DNA"/>
</dbReference>
<dbReference type="Proteomes" id="UP001529380">
    <property type="component" value="Unassembled WGS sequence"/>
</dbReference>
<evidence type="ECO:0000256" key="1">
    <source>
        <dbReference type="SAM" id="Phobius"/>
    </source>
</evidence>
<keyword evidence="1" id="KW-0472">Membrane</keyword>